<dbReference type="InterPro" id="IPR002043">
    <property type="entry name" value="UDG_fam1"/>
</dbReference>
<gene>
    <name evidence="10" type="primary">ung</name>
    <name evidence="15" type="ORF">D6T63_15130</name>
</gene>
<evidence type="ECO:0000256" key="10">
    <source>
        <dbReference type="HAMAP-Rule" id="MF_00148"/>
    </source>
</evidence>
<evidence type="ECO:0000313" key="15">
    <source>
        <dbReference type="EMBL" id="RJT77271.1"/>
    </source>
</evidence>
<accession>A0A3A5LYE8</accession>
<dbReference type="Gene3D" id="3.40.470.10">
    <property type="entry name" value="Uracil-DNA glycosylase-like domain"/>
    <property type="match status" value="1"/>
</dbReference>
<dbReference type="NCBIfam" id="NF003592">
    <property type="entry name" value="PRK05254.1-5"/>
    <property type="match status" value="1"/>
</dbReference>
<dbReference type="EMBL" id="QZVT01000009">
    <property type="protein sequence ID" value="RJT77271.1"/>
    <property type="molecule type" value="Genomic_DNA"/>
</dbReference>
<evidence type="ECO:0000256" key="7">
    <source>
        <dbReference type="ARBA" id="ARBA00022763"/>
    </source>
</evidence>
<evidence type="ECO:0000313" key="16">
    <source>
        <dbReference type="Proteomes" id="UP000272560"/>
    </source>
</evidence>
<dbReference type="RefSeq" id="WP_120149892.1">
    <property type="nucleotide sequence ID" value="NZ_QZVT01000009.1"/>
</dbReference>
<dbReference type="OrthoDB" id="9804372at2"/>
<dbReference type="PANTHER" id="PTHR11264">
    <property type="entry name" value="URACIL-DNA GLYCOSYLASE"/>
    <property type="match status" value="1"/>
</dbReference>
<dbReference type="Pfam" id="PF03167">
    <property type="entry name" value="UDG"/>
    <property type="match status" value="1"/>
</dbReference>
<feature type="domain" description="Uracil-DNA glycosylase-like" evidence="14">
    <location>
        <begin position="97"/>
        <end position="256"/>
    </location>
</feature>
<evidence type="ECO:0000256" key="5">
    <source>
        <dbReference type="ARBA" id="ARBA00012030"/>
    </source>
</evidence>
<evidence type="ECO:0000256" key="12">
    <source>
        <dbReference type="RuleBase" id="RU003780"/>
    </source>
</evidence>
<dbReference type="CDD" id="cd10027">
    <property type="entry name" value="UDG-F1-like"/>
    <property type="match status" value="1"/>
</dbReference>
<reference evidence="15 16" key="1">
    <citation type="submission" date="2018-09" db="EMBL/GenBank/DDBJ databases">
        <title>Novel species of Arthrobacter.</title>
        <authorList>
            <person name="Liu Q."/>
            <person name="Xin Y.-H."/>
        </authorList>
    </citation>
    <scope>NUCLEOTIDE SEQUENCE [LARGE SCALE GENOMIC DNA]</scope>
    <source>
        <strain evidence="15 16">Hz2</strain>
    </source>
</reference>
<name>A0A3A5LYE8_9MICC</name>
<evidence type="ECO:0000256" key="4">
    <source>
        <dbReference type="ARBA" id="ARBA00008184"/>
    </source>
</evidence>
<evidence type="ECO:0000256" key="6">
    <source>
        <dbReference type="ARBA" id="ARBA00022490"/>
    </source>
</evidence>
<dbReference type="HAMAP" id="MF_00148">
    <property type="entry name" value="UDG"/>
    <property type="match status" value="1"/>
</dbReference>
<evidence type="ECO:0000256" key="9">
    <source>
        <dbReference type="ARBA" id="ARBA00023204"/>
    </source>
</evidence>
<comment type="function">
    <text evidence="2 10 12">Excises uracil residues from the DNA which can arise as a result of misincorporation of dUMP residues by DNA polymerase or due to deamination of cytosine.</text>
</comment>
<keyword evidence="9 10" id="KW-0234">DNA repair</keyword>
<dbReference type="FunFam" id="3.40.470.10:FF:000006">
    <property type="entry name" value="Uracil-DNA glycosylase"/>
    <property type="match status" value="1"/>
</dbReference>
<comment type="subcellular location">
    <subcellularLocation>
        <location evidence="3 10">Cytoplasm</location>
    </subcellularLocation>
</comment>
<evidence type="ECO:0000256" key="11">
    <source>
        <dbReference type="PROSITE-ProRule" id="PRU10072"/>
    </source>
</evidence>
<dbReference type="InterPro" id="IPR005122">
    <property type="entry name" value="Uracil-DNA_glycosylase-like"/>
</dbReference>
<dbReference type="AlphaFoldDB" id="A0A3A5LYE8"/>
<dbReference type="SUPFAM" id="SSF52141">
    <property type="entry name" value="Uracil-DNA glycosylase-like"/>
    <property type="match status" value="1"/>
</dbReference>
<evidence type="ECO:0000256" key="8">
    <source>
        <dbReference type="ARBA" id="ARBA00022801"/>
    </source>
</evidence>
<feature type="region of interest" description="Disordered" evidence="13">
    <location>
        <begin position="1"/>
        <end position="42"/>
    </location>
</feature>
<evidence type="ECO:0000256" key="1">
    <source>
        <dbReference type="ARBA" id="ARBA00001400"/>
    </source>
</evidence>
<keyword evidence="6 10" id="KW-0963">Cytoplasm</keyword>
<keyword evidence="15" id="KW-0326">Glycosidase</keyword>
<evidence type="ECO:0000259" key="14">
    <source>
        <dbReference type="SMART" id="SM00986"/>
    </source>
</evidence>
<dbReference type="NCBIfam" id="TIGR00628">
    <property type="entry name" value="ung"/>
    <property type="match status" value="1"/>
</dbReference>
<comment type="catalytic activity">
    <reaction evidence="1 10 12">
        <text>Hydrolyzes single-stranded DNA or mismatched double-stranded DNA and polynucleotides, releasing free uracil.</text>
        <dbReference type="EC" id="3.2.2.27"/>
    </reaction>
</comment>
<dbReference type="InterPro" id="IPR018085">
    <property type="entry name" value="Ura-DNA_Glyclase_AS"/>
</dbReference>
<dbReference type="SMART" id="SM00986">
    <property type="entry name" value="UDG"/>
    <property type="match status" value="1"/>
</dbReference>
<dbReference type="Proteomes" id="UP000272560">
    <property type="component" value="Unassembled WGS sequence"/>
</dbReference>
<keyword evidence="7 10" id="KW-0227">DNA damage</keyword>
<keyword evidence="8 10" id="KW-0378">Hydrolase</keyword>
<proteinExistence type="inferred from homology"/>
<dbReference type="GO" id="GO:0004844">
    <property type="term" value="F:uracil DNA N-glycosylase activity"/>
    <property type="evidence" value="ECO:0007669"/>
    <property type="project" value="UniProtKB-UniRule"/>
</dbReference>
<evidence type="ECO:0000256" key="2">
    <source>
        <dbReference type="ARBA" id="ARBA00002631"/>
    </source>
</evidence>
<dbReference type="NCBIfam" id="NF003588">
    <property type="entry name" value="PRK05254.1-1"/>
    <property type="match status" value="1"/>
</dbReference>
<comment type="caution">
    <text evidence="15">The sequence shown here is derived from an EMBL/GenBank/DDBJ whole genome shotgun (WGS) entry which is preliminary data.</text>
</comment>
<organism evidence="15 16">
    <name type="scientific">Arthrobacter cheniae</name>
    <dbReference type="NCBI Taxonomy" id="1258888"/>
    <lineage>
        <taxon>Bacteria</taxon>
        <taxon>Bacillati</taxon>
        <taxon>Actinomycetota</taxon>
        <taxon>Actinomycetes</taxon>
        <taxon>Micrococcales</taxon>
        <taxon>Micrococcaceae</taxon>
        <taxon>Arthrobacter</taxon>
    </lineage>
</organism>
<protein>
    <recommendedName>
        <fullName evidence="5 10">Uracil-DNA glycosylase</fullName>
        <shortName evidence="10">UDG</shortName>
        <ecNumber evidence="5 10">3.2.2.27</ecNumber>
    </recommendedName>
</protein>
<comment type="similarity">
    <text evidence="4 10 12">Belongs to the uracil-DNA glycosylase (UDG) superfamily. UNG family.</text>
</comment>
<dbReference type="InterPro" id="IPR036895">
    <property type="entry name" value="Uracil-DNA_glycosylase-like_sf"/>
</dbReference>
<dbReference type="SMART" id="SM00987">
    <property type="entry name" value="UreE_C"/>
    <property type="match status" value="1"/>
</dbReference>
<dbReference type="GO" id="GO:0005737">
    <property type="term" value="C:cytoplasm"/>
    <property type="evidence" value="ECO:0007669"/>
    <property type="project" value="UniProtKB-SubCell"/>
</dbReference>
<dbReference type="PANTHER" id="PTHR11264:SF0">
    <property type="entry name" value="URACIL-DNA GLYCOSYLASE"/>
    <property type="match status" value="1"/>
</dbReference>
<evidence type="ECO:0000256" key="3">
    <source>
        <dbReference type="ARBA" id="ARBA00004496"/>
    </source>
</evidence>
<dbReference type="GO" id="GO:0097510">
    <property type="term" value="P:base-excision repair, AP site formation via deaminated base removal"/>
    <property type="evidence" value="ECO:0007669"/>
    <property type="project" value="TreeGrafter"/>
</dbReference>
<dbReference type="EC" id="3.2.2.27" evidence="5 10"/>
<sequence length="276" mass="28955">MVHDDGALFDLPATLPDRASDRRAGPPGRPGNTAPSPNESVFPFAAPAPIGDLVSPDWAAALEPVEPVLHQLAASLASDLDAGHRILPDARHILRAFTTPLDRVRVVIVGQDPYPTAGHAVGLSFSVHPSTRPIPRSLANIYRELSSDTGSPVPPSGDLSGWAEQGVLLLNRVLTVRAGETASHRGRGWELVTDAAIRALVARGGPLVAILWGKDALRLKPLLGTTPTVESVHPSPLSASRGFFGSRPFSRANALLVQQGADPIDWSRTSAGPGAA</sequence>
<keyword evidence="16" id="KW-1185">Reference proteome</keyword>
<dbReference type="PROSITE" id="PS00130">
    <property type="entry name" value="U_DNA_GLYCOSYLASE"/>
    <property type="match status" value="1"/>
</dbReference>
<evidence type="ECO:0000256" key="13">
    <source>
        <dbReference type="SAM" id="MobiDB-lite"/>
    </source>
</evidence>
<feature type="active site" description="Proton acceptor" evidence="10 11">
    <location>
        <position position="112"/>
    </location>
</feature>